<dbReference type="Gene3D" id="1.10.10.10">
    <property type="entry name" value="Winged helix-like DNA-binding domain superfamily/Winged helix DNA-binding domain"/>
    <property type="match status" value="1"/>
</dbReference>
<dbReference type="Pfam" id="PF01037">
    <property type="entry name" value="AsnC_trans_reg"/>
    <property type="match status" value="1"/>
</dbReference>
<dbReference type="SUPFAM" id="SSF46785">
    <property type="entry name" value="Winged helix' DNA-binding domain"/>
    <property type="match status" value="1"/>
</dbReference>
<dbReference type="Gene3D" id="3.30.70.920">
    <property type="match status" value="1"/>
</dbReference>
<keyword evidence="6" id="KW-1185">Reference proteome</keyword>
<protein>
    <submittedName>
        <fullName evidence="5">AsnC family transcriptional regulator</fullName>
    </submittedName>
</protein>
<evidence type="ECO:0000313" key="5">
    <source>
        <dbReference type="EMBL" id="MTB70471.1"/>
    </source>
</evidence>
<keyword evidence="1" id="KW-0805">Transcription regulation</keyword>
<dbReference type="Pfam" id="PF13404">
    <property type="entry name" value="HTH_AsnC-type"/>
    <property type="match status" value="1"/>
</dbReference>
<evidence type="ECO:0000256" key="2">
    <source>
        <dbReference type="ARBA" id="ARBA00023125"/>
    </source>
</evidence>
<dbReference type="GO" id="GO:0043200">
    <property type="term" value="P:response to amino acid"/>
    <property type="evidence" value="ECO:0007669"/>
    <property type="project" value="TreeGrafter"/>
</dbReference>
<reference evidence="5 6" key="1">
    <citation type="submission" date="2019-11" db="EMBL/GenBank/DDBJ databases">
        <title>Whole genome sequencing identifies a novel species of the genus Arsenicicoccus isolated from human blood.</title>
        <authorList>
            <person name="Jeong J.H."/>
            <person name="Kweon O.J."/>
            <person name="Kim H.R."/>
            <person name="Kim T.-H."/>
            <person name="Ha S.-M."/>
            <person name="Lee M.-K."/>
        </authorList>
    </citation>
    <scope>NUCLEOTIDE SEQUENCE [LARGE SCALE GENOMIC DNA]</scope>
    <source>
        <strain evidence="5 6">MKL-02</strain>
    </source>
</reference>
<dbReference type="AlphaFoldDB" id="A0A6I3IQ29"/>
<evidence type="ECO:0000256" key="1">
    <source>
        <dbReference type="ARBA" id="ARBA00023015"/>
    </source>
</evidence>
<dbReference type="PROSITE" id="PS50956">
    <property type="entry name" value="HTH_ASNC_2"/>
    <property type="match status" value="1"/>
</dbReference>
<evidence type="ECO:0000313" key="6">
    <source>
        <dbReference type="Proteomes" id="UP000431092"/>
    </source>
</evidence>
<dbReference type="InterPro" id="IPR000485">
    <property type="entry name" value="AsnC-type_HTH_dom"/>
</dbReference>
<dbReference type="RefSeq" id="WP_289032699.1">
    <property type="nucleotide sequence ID" value="NZ_WLVL01000002.1"/>
</dbReference>
<keyword evidence="3" id="KW-0804">Transcription</keyword>
<dbReference type="InterPro" id="IPR019888">
    <property type="entry name" value="Tscrpt_reg_AsnC-like"/>
</dbReference>
<dbReference type="EMBL" id="WLVL01000002">
    <property type="protein sequence ID" value="MTB70471.1"/>
    <property type="molecule type" value="Genomic_DNA"/>
</dbReference>
<proteinExistence type="predicted"/>
<gene>
    <name evidence="5" type="ORF">GGG17_00440</name>
</gene>
<organism evidence="5 6">
    <name type="scientific">Arsenicicoccus cauae</name>
    <dbReference type="NCBI Taxonomy" id="2663847"/>
    <lineage>
        <taxon>Bacteria</taxon>
        <taxon>Bacillati</taxon>
        <taxon>Actinomycetota</taxon>
        <taxon>Actinomycetes</taxon>
        <taxon>Micrococcales</taxon>
        <taxon>Intrasporangiaceae</taxon>
        <taxon>Arsenicicoccus</taxon>
    </lineage>
</organism>
<dbReference type="PANTHER" id="PTHR30154:SF34">
    <property type="entry name" value="TRANSCRIPTIONAL REGULATOR AZLB"/>
    <property type="match status" value="1"/>
</dbReference>
<evidence type="ECO:0000256" key="3">
    <source>
        <dbReference type="ARBA" id="ARBA00023163"/>
    </source>
</evidence>
<dbReference type="InterPro" id="IPR036390">
    <property type="entry name" value="WH_DNA-bd_sf"/>
</dbReference>
<dbReference type="GO" id="GO:0005829">
    <property type="term" value="C:cytosol"/>
    <property type="evidence" value="ECO:0007669"/>
    <property type="project" value="TreeGrafter"/>
</dbReference>
<dbReference type="InterPro" id="IPR019887">
    <property type="entry name" value="Tscrpt_reg_AsnC/Lrp_C"/>
</dbReference>
<dbReference type="GO" id="GO:0043565">
    <property type="term" value="F:sequence-specific DNA binding"/>
    <property type="evidence" value="ECO:0007669"/>
    <property type="project" value="InterPro"/>
</dbReference>
<sequence>MSDHARPGAPLDEVDRSLLGALVADGRQSLRTIAERLHVSRATAYARLDRLVAQGVVDGFTVRVNPEAAGLGTSAYVLVSVEQNSWREVRDALVQVPYVEHVALVAAEYDVIVLVRAQDNAALRAVVFDRIQIIPGVTSTRTLLIFAESRGEVPPFL</sequence>
<dbReference type="Proteomes" id="UP000431092">
    <property type="component" value="Unassembled WGS sequence"/>
</dbReference>
<dbReference type="SUPFAM" id="SSF54909">
    <property type="entry name" value="Dimeric alpha+beta barrel"/>
    <property type="match status" value="1"/>
</dbReference>
<comment type="caution">
    <text evidence="5">The sequence shown here is derived from an EMBL/GenBank/DDBJ whole genome shotgun (WGS) entry which is preliminary data.</text>
</comment>
<dbReference type="InterPro" id="IPR011008">
    <property type="entry name" value="Dimeric_a/b-barrel"/>
</dbReference>
<keyword evidence="2" id="KW-0238">DNA-binding</keyword>
<feature type="domain" description="HTH asnC-type" evidence="4">
    <location>
        <begin position="11"/>
        <end position="72"/>
    </location>
</feature>
<dbReference type="InterPro" id="IPR036388">
    <property type="entry name" value="WH-like_DNA-bd_sf"/>
</dbReference>
<name>A0A6I3IQ29_9MICO</name>
<dbReference type="PANTHER" id="PTHR30154">
    <property type="entry name" value="LEUCINE-RESPONSIVE REGULATORY PROTEIN"/>
    <property type="match status" value="1"/>
</dbReference>
<accession>A0A6I3IQ29</accession>
<dbReference type="PRINTS" id="PR00033">
    <property type="entry name" value="HTHASNC"/>
</dbReference>
<dbReference type="SMART" id="SM00344">
    <property type="entry name" value="HTH_ASNC"/>
    <property type="match status" value="1"/>
</dbReference>
<evidence type="ECO:0000259" key="4">
    <source>
        <dbReference type="PROSITE" id="PS50956"/>
    </source>
</evidence>